<feature type="transmembrane region" description="Helical" evidence="1">
    <location>
        <begin position="51"/>
        <end position="71"/>
    </location>
</feature>
<comment type="caution">
    <text evidence="2">The sequence shown here is derived from an EMBL/GenBank/DDBJ whole genome shotgun (WGS) entry which is preliminary data.</text>
</comment>
<name>A0A084GER6_PSEDA</name>
<dbReference type="OrthoDB" id="5287717at2759"/>
<proteinExistence type="predicted"/>
<dbReference type="HOGENOM" id="CLU_024888_0_0_1"/>
<evidence type="ECO:0000313" key="3">
    <source>
        <dbReference type="Proteomes" id="UP000028545"/>
    </source>
</evidence>
<gene>
    <name evidence="2" type="ORF">SAPIO_CDS1646</name>
</gene>
<organism evidence="2 3">
    <name type="scientific">Pseudallescheria apiosperma</name>
    <name type="common">Scedosporium apiospermum</name>
    <dbReference type="NCBI Taxonomy" id="563466"/>
    <lineage>
        <taxon>Eukaryota</taxon>
        <taxon>Fungi</taxon>
        <taxon>Dikarya</taxon>
        <taxon>Ascomycota</taxon>
        <taxon>Pezizomycotina</taxon>
        <taxon>Sordariomycetes</taxon>
        <taxon>Hypocreomycetidae</taxon>
        <taxon>Microascales</taxon>
        <taxon>Microascaceae</taxon>
        <taxon>Scedosporium</taxon>
    </lineage>
</organism>
<keyword evidence="3" id="KW-1185">Reference proteome</keyword>
<dbReference type="Proteomes" id="UP000028545">
    <property type="component" value="Unassembled WGS sequence"/>
</dbReference>
<evidence type="ECO:0000313" key="2">
    <source>
        <dbReference type="EMBL" id="KEZ45828.1"/>
    </source>
</evidence>
<keyword evidence="1" id="KW-0472">Membrane</keyword>
<evidence type="ECO:0000256" key="1">
    <source>
        <dbReference type="SAM" id="Phobius"/>
    </source>
</evidence>
<feature type="transmembrane region" description="Helical" evidence="1">
    <location>
        <begin position="168"/>
        <end position="185"/>
    </location>
</feature>
<reference evidence="2 3" key="1">
    <citation type="journal article" date="2014" name="Genome Announc.">
        <title>Draft genome sequence of the pathogenic fungus Scedosporium apiospermum.</title>
        <authorList>
            <person name="Vandeputte P."/>
            <person name="Ghamrawi S."/>
            <person name="Rechenmann M."/>
            <person name="Iltis A."/>
            <person name="Giraud S."/>
            <person name="Fleury M."/>
            <person name="Thornton C."/>
            <person name="Delhaes L."/>
            <person name="Meyer W."/>
            <person name="Papon N."/>
            <person name="Bouchara J.P."/>
        </authorList>
    </citation>
    <scope>NUCLEOTIDE SEQUENCE [LARGE SCALE GENOMIC DNA]</scope>
    <source>
        <strain evidence="2 3">IHEM 14462</strain>
    </source>
</reference>
<dbReference type="KEGG" id="sapo:SAPIO_CDS1646"/>
<dbReference type="RefSeq" id="XP_016645627.1">
    <property type="nucleotide sequence ID" value="XM_016784870.1"/>
</dbReference>
<keyword evidence="1" id="KW-0812">Transmembrane</keyword>
<dbReference type="VEuPathDB" id="FungiDB:SAPIO_CDS1646"/>
<protein>
    <submittedName>
        <fullName evidence="2">Uncharacterized protein</fullName>
    </submittedName>
</protein>
<dbReference type="OMA" id="LFEYALW"/>
<keyword evidence="1" id="KW-1133">Transmembrane helix</keyword>
<dbReference type="GeneID" id="27720718"/>
<accession>A0A084GER6</accession>
<dbReference type="AlphaFoldDB" id="A0A084GER6"/>
<feature type="transmembrane region" description="Helical" evidence="1">
    <location>
        <begin position="617"/>
        <end position="639"/>
    </location>
</feature>
<sequence length="714" mass="79212">MTALASVRDSLLTKTDVEPGQLTDENDNSNANSRTTTLEHSKLKSYKLRGFPLRAIAAVLGPLVVLAYYVFICRLLRSRNKAPGKILYGYSSEQWIHYSWFVVGVFGLNFSKYGLQGVEASMLHERRWQAKNTMKLLMHCESAWSGPGGWLKCGKAFIQRKENPAGKLWYALAFLSVCPFIALPLSRLTLELSEGYVQFNERSTMSSPPIVIGHTPDNFNQRPRTTAEQDAFWKTGFPPAIPGFGLVYTDPHVQRDSFPFLREIPNILASDISEGNPDLFLSPQVAVPISGNTWGLRIGYNCSIVKSFSEFTILPRRPTFRLSPTSFYGGQELQPDGGNDMIIVFHNGDTDKQSNMMAHAELGWEHPGVYGSLTGTAMLQNTSGFGLRPSVLEYALWQRLSFVGYSLGENLPFNKTIVSPIEDAPSPYFQTEDGSVHKNETFFRAKSSDFDGDDSNSTILISRSLVSDPSSLLRSHIAPPIGVRCVHHSKLGYADIDWDGTFRSFNESWVLPMTYSHGSGTQFALGLIASTPVEKIQELLTSTNSPPPLGLAHGVYYPGYIQAETPYSAATKAHAWNAIARPRTYDNTHTPEPAQAPPNTTGPRLSKIIVPGDVPPIVPLFFFVPWAVGSLLLGCTYGFRRRWSETLDGHSMFRFGADFSSEIRREPDFVSTRGFAQCESLRRLPGLVGDSQPMMDIGHISLVNRVKGKWGKKG</sequence>
<dbReference type="EMBL" id="JOWA01000066">
    <property type="protein sequence ID" value="KEZ45828.1"/>
    <property type="molecule type" value="Genomic_DNA"/>
</dbReference>